<reference evidence="1 2" key="1">
    <citation type="journal article" date="2022" name="Plant J.">
        <title>Chromosome-level genome of Camellia lanceoleosa provides a valuable resource for understanding genome evolution and self-incompatibility.</title>
        <authorList>
            <person name="Gong W."/>
            <person name="Xiao S."/>
            <person name="Wang L."/>
            <person name="Liao Z."/>
            <person name="Chang Y."/>
            <person name="Mo W."/>
            <person name="Hu G."/>
            <person name="Li W."/>
            <person name="Zhao G."/>
            <person name="Zhu H."/>
            <person name="Hu X."/>
            <person name="Ji K."/>
            <person name="Xiang X."/>
            <person name="Song Q."/>
            <person name="Yuan D."/>
            <person name="Jin S."/>
            <person name="Zhang L."/>
        </authorList>
    </citation>
    <scope>NUCLEOTIDE SEQUENCE [LARGE SCALE GENOMIC DNA]</scope>
    <source>
        <strain evidence="1">SQ_2022a</strain>
    </source>
</reference>
<name>A0ACC0FNY0_9ERIC</name>
<evidence type="ECO:0000313" key="1">
    <source>
        <dbReference type="EMBL" id="KAI7989671.1"/>
    </source>
</evidence>
<gene>
    <name evidence="1" type="ORF">LOK49_LG13G01367</name>
</gene>
<keyword evidence="2" id="KW-1185">Reference proteome</keyword>
<organism evidence="1 2">
    <name type="scientific">Camellia lanceoleosa</name>
    <dbReference type="NCBI Taxonomy" id="1840588"/>
    <lineage>
        <taxon>Eukaryota</taxon>
        <taxon>Viridiplantae</taxon>
        <taxon>Streptophyta</taxon>
        <taxon>Embryophyta</taxon>
        <taxon>Tracheophyta</taxon>
        <taxon>Spermatophyta</taxon>
        <taxon>Magnoliopsida</taxon>
        <taxon>eudicotyledons</taxon>
        <taxon>Gunneridae</taxon>
        <taxon>Pentapetalae</taxon>
        <taxon>asterids</taxon>
        <taxon>Ericales</taxon>
        <taxon>Theaceae</taxon>
        <taxon>Camellia</taxon>
    </lineage>
</organism>
<accession>A0ACC0FNY0</accession>
<sequence length="201" mass="22834">MRRKVCVRDMLGTATLDTVYSLRRREIKNTMAYLYNRVGSPVNVGEQTHVKALLRDMVVGGTDTTSNTVEFAMEEMLNKPEVMRKSQQELDIVIGKTNTLEEPDIHKLPYLKAVFKEVLRLHPVLPLIVPHCPSKSCIIGGYTIPKGARVFIHVWAIHKDPSIVKNPSDFDPGRFLNGEGDYSGNDFNYFPLGREEEFVQE</sequence>
<comment type="caution">
    <text evidence="1">The sequence shown here is derived from an EMBL/GenBank/DDBJ whole genome shotgun (WGS) entry which is preliminary data.</text>
</comment>
<evidence type="ECO:0000313" key="2">
    <source>
        <dbReference type="Proteomes" id="UP001060215"/>
    </source>
</evidence>
<protein>
    <submittedName>
        <fullName evidence="1">Cytochrome P450 71A1</fullName>
    </submittedName>
</protein>
<proteinExistence type="predicted"/>
<dbReference type="Proteomes" id="UP001060215">
    <property type="component" value="Chromosome 14"/>
</dbReference>
<dbReference type="EMBL" id="CM045771">
    <property type="protein sequence ID" value="KAI7989671.1"/>
    <property type="molecule type" value="Genomic_DNA"/>
</dbReference>